<gene>
    <name evidence="3" type="ORF">ACFORJ_01645</name>
</gene>
<feature type="region of interest" description="Disordered" evidence="1">
    <location>
        <begin position="646"/>
        <end position="700"/>
    </location>
</feature>
<dbReference type="SMART" id="SM00305">
    <property type="entry name" value="HintC"/>
    <property type="match status" value="1"/>
</dbReference>
<organism evidence="3 4">
    <name type="scientific">Corynebacterium hansenii</name>
    <dbReference type="NCBI Taxonomy" id="394964"/>
    <lineage>
        <taxon>Bacteria</taxon>
        <taxon>Bacillati</taxon>
        <taxon>Actinomycetota</taxon>
        <taxon>Actinomycetes</taxon>
        <taxon>Mycobacteriales</taxon>
        <taxon>Corynebacteriaceae</taxon>
        <taxon>Corynebacterium</taxon>
    </lineage>
</organism>
<dbReference type="RefSeq" id="WP_290291769.1">
    <property type="nucleotide sequence ID" value="NZ_CP047211.1"/>
</dbReference>
<evidence type="ECO:0000313" key="3">
    <source>
        <dbReference type="EMBL" id="MFC3848872.1"/>
    </source>
</evidence>
<dbReference type="InterPro" id="IPR036844">
    <property type="entry name" value="Hint_dom_sf"/>
</dbReference>
<feature type="domain" description="Hint" evidence="2">
    <location>
        <begin position="547"/>
        <end position="592"/>
    </location>
</feature>
<name>A0ABV7ZNM9_9CORY</name>
<dbReference type="PROSITE" id="PS50817">
    <property type="entry name" value="INTEIN_N_TER"/>
    <property type="match status" value="1"/>
</dbReference>
<dbReference type="EMBL" id="JBHRZN010000001">
    <property type="protein sequence ID" value="MFC3848872.1"/>
    <property type="molecule type" value="Genomic_DNA"/>
</dbReference>
<dbReference type="SUPFAM" id="SSF51294">
    <property type="entry name" value="Hedgehog/intein (Hint) domain"/>
    <property type="match status" value="1"/>
</dbReference>
<proteinExistence type="predicted"/>
<dbReference type="NCBIfam" id="TIGR01445">
    <property type="entry name" value="intein_Nterm"/>
    <property type="match status" value="1"/>
</dbReference>
<dbReference type="Gene3D" id="2.170.16.10">
    <property type="entry name" value="Hedgehog/Intein (Hint) domain"/>
    <property type="match status" value="1"/>
</dbReference>
<evidence type="ECO:0000313" key="4">
    <source>
        <dbReference type="Proteomes" id="UP001595751"/>
    </source>
</evidence>
<dbReference type="Proteomes" id="UP001595751">
    <property type="component" value="Unassembled WGS sequence"/>
</dbReference>
<evidence type="ECO:0000259" key="2">
    <source>
        <dbReference type="SMART" id="SM00305"/>
    </source>
</evidence>
<feature type="compositionally biased region" description="Basic and acidic residues" evidence="1">
    <location>
        <begin position="650"/>
        <end position="686"/>
    </location>
</feature>
<keyword evidence="4" id="KW-1185">Reference proteome</keyword>
<dbReference type="InterPro" id="IPR003586">
    <property type="entry name" value="Hint_dom_C"/>
</dbReference>
<sequence length="1111" mass="117157">MTMAVFLPDPFDDWAAILEEPVMRAMRTWLDEHVRPSVFRALLAAADDEEVMPNIEAILAAAAAWDLVLAQEMTPTQIGLIAARVAAMTDARGVDVAALPRAAGLRDELADALDEAMVAMTRAGVATGQMAVIIDTATWVDFIDDYARAAVNRVSGMPESVYREMVQALAKAVKDGMNPQDRAALVREFLDLDDPAQYERWRRRAQTIARTETNSLINAADLEAGRMEQHLTGEEMHKAWLCVAPDTVVGAIDVRHAARREYVGTLVRITTASGRELSLTPEHPVLTGRGWVAAGDLDLSDNLFQVVHAQTPGAPDVQDSPPGIGQVVDAAMNASDAKVRTVRSGVDLNVDAKAHDVEVVVADRDLSVNLEAVVAERSRDLHLTSADALAHALVLRASGPLVGAGRHRSTAGLFSDSAVLLGLHRGVFSAGADDSSGGLTTDGNPGFPENTADHVVAGAVAIADSVEGVSGGVLSDDGRSVYVGSSPGRDSELLGGAGLLGGGGVAIEPKARPLTRRSGADAAFGESAADGAVVRSDGGGDLLEGVSGLVEADDLVDIERYSFVGHVYDLETAGHWYQANGLVVHNCTLDRRTRDSHFQADGQRVPLDGKFTIGGHECDHPGDQHLPVHEAANCRCSLLLLDADEPLPDESDRQTERERADGTRRDPQAEVRRRAADGVTRARDDAPQTVTAAMKEQPMRTSWSGVLAPIDKPTGDGRVIDSDADIKFREFPLPLMFQRATSAGHDTAVVVGKISTAVVEGGAIHATGELFDTDDAAEARELLAEGVIRPSVDMCDMVVDFTVVDGDGKKVDPEVDEWDPSWSETMHVRSATIMAATLVSKPAFAEAKIVLGDEVASPDDAEEETAALVASAVALAPVDAAVDSAAFADPGLDGPTALTVTDDGRVFGHLALWGTEHVGIGRGVTPPHSKTDYALFHVSTVATDEGPISVGRLTVGCGHAGPRDGAHAATEHYDQTGTCWAYVRAGEDAHGIWVAGIINPDADTATVRAGASAPLSGDWRSVGGNLELVAALSVNTPGFPVPRAYAAAEGAEMSLVAAAVMPRRTREDVLADAVAEGLRRYEERRATAEATEARTVEARRMAASLLAGGIK</sequence>
<reference evidence="4" key="1">
    <citation type="journal article" date="2019" name="Int. J. Syst. Evol. Microbiol.">
        <title>The Global Catalogue of Microorganisms (GCM) 10K type strain sequencing project: providing services to taxonomists for standard genome sequencing and annotation.</title>
        <authorList>
            <consortium name="The Broad Institute Genomics Platform"/>
            <consortium name="The Broad Institute Genome Sequencing Center for Infectious Disease"/>
            <person name="Wu L."/>
            <person name="Ma J."/>
        </authorList>
    </citation>
    <scope>NUCLEOTIDE SEQUENCE [LARGE SCALE GENOMIC DNA]</scope>
    <source>
        <strain evidence="4">CCUG 53252</strain>
    </source>
</reference>
<accession>A0ABV7ZNM9</accession>
<protein>
    <recommendedName>
        <fullName evidence="2">Hint domain-containing protein</fullName>
    </recommendedName>
</protein>
<dbReference type="InterPro" id="IPR006141">
    <property type="entry name" value="Intein_N"/>
</dbReference>
<comment type="caution">
    <text evidence="3">The sequence shown here is derived from an EMBL/GenBank/DDBJ whole genome shotgun (WGS) entry which is preliminary data.</text>
</comment>
<dbReference type="PROSITE" id="PS50818">
    <property type="entry name" value="INTEIN_C_TER"/>
    <property type="match status" value="1"/>
</dbReference>
<evidence type="ECO:0000256" key="1">
    <source>
        <dbReference type="SAM" id="MobiDB-lite"/>
    </source>
</evidence>
<dbReference type="InterPro" id="IPR030934">
    <property type="entry name" value="Intein_C"/>
</dbReference>
<dbReference type="NCBIfam" id="TIGR01443">
    <property type="entry name" value="intein_Cterm"/>
    <property type="match status" value="1"/>
</dbReference>
<dbReference type="CDD" id="cd00081">
    <property type="entry name" value="Hint"/>
    <property type="match status" value="1"/>
</dbReference>